<dbReference type="EMBL" id="BMGB01000001">
    <property type="protein sequence ID" value="GGB01886.1"/>
    <property type="molecule type" value="Genomic_DNA"/>
</dbReference>
<sequence length="184" mass="19810">MTERRGTADQRAALAAAAIGVVERAGTSVVTLDEIAAAARVDAGVASALFDSVDELLIEAALRLATADLGLDGSGAPTVSTFSHHFARRRAFYRAMRVGSIAPRLDARMSAVMGPLIATQIRTLVGGRISDGLLEQLTVDVTLECFEVTNRWILEARDDDGPESLYVRFEAIVLRRLEEVRAAR</sequence>
<dbReference type="Proteomes" id="UP000606922">
    <property type="component" value="Unassembled WGS sequence"/>
</dbReference>
<accession>A0A916SI36</accession>
<dbReference type="RefSeq" id="WP_188510080.1">
    <property type="nucleotide sequence ID" value="NZ_BMGB01000001.1"/>
</dbReference>
<name>A0A916SI36_9MICO</name>
<protein>
    <submittedName>
        <fullName evidence="1">Uncharacterized protein</fullName>
    </submittedName>
</protein>
<organism evidence="1 2">
    <name type="scientific">Conyzicola nivalis</name>
    <dbReference type="NCBI Taxonomy" id="1477021"/>
    <lineage>
        <taxon>Bacteria</taxon>
        <taxon>Bacillati</taxon>
        <taxon>Actinomycetota</taxon>
        <taxon>Actinomycetes</taxon>
        <taxon>Micrococcales</taxon>
        <taxon>Microbacteriaceae</taxon>
        <taxon>Conyzicola</taxon>
    </lineage>
</organism>
<dbReference type="Gene3D" id="1.10.357.10">
    <property type="entry name" value="Tetracycline Repressor, domain 2"/>
    <property type="match status" value="1"/>
</dbReference>
<dbReference type="AlphaFoldDB" id="A0A916SI36"/>
<dbReference type="SUPFAM" id="SSF46689">
    <property type="entry name" value="Homeodomain-like"/>
    <property type="match status" value="1"/>
</dbReference>
<proteinExistence type="predicted"/>
<comment type="caution">
    <text evidence="1">The sequence shown here is derived from an EMBL/GenBank/DDBJ whole genome shotgun (WGS) entry which is preliminary data.</text>
</comment>
<reference evidence="1" key="1">
    <citation type="journal article" date="2014" name="Int. J. Syst. Evol. Microbiol.">
        <title>Complete genome sequence of Corynebacterium casei LMG S-19264T (=DSM 44701T), isolated from a smear-ripened cheese.</title>
        <authorList>
            <consortium name="US DOE Joint Genome Institute (JGI-PGF)"/>
            <person name="Walter F."/>
            <person name="Albersmeier A."/>
            <person name="Kalinowski J."/>
            <person name="Ruckert C."/>
        </authorList>
    </citation>
    <scope>NUCLEOTIDE SEQUENCE</scope>
    <source>
        <strain evidence="1">CGMCC 1.12813</strain>
    </source>
</reference>
<reference evidence="1" key="2">
    <citation type="submission" date="2020-09" db="EMBL/GenBank/DDBJ databases">
        <authorList>
            <person name="Sun Q."/>
            <person name="Zhou Y."/>
        </authorList>
    </citation>
    <scope>NUCLEOTIDE SEQUENCE</scope>
    <source>
        <strain evidence="1">CGMCC 1.12813</strain>
    </source>
</reference>
<dbReference type="InterPro" id="IPR009057">
    <property type="entry name" value="Homeodomain-like_sf"/>
</dbReference>
<evidence type="ECO:0000313" key="1">
    <source>
        <dbReference type="EMBL" id="GGB01886.1"/>
    </source>
</evidence>
<evidence type="ECO:0000313" key="2">
    <source>
        <dbReference type="Proteomes" id="UP000606922"/>
    </source>
</evidence>
<keyword evidence="2" id="KW-1185">Reference proteome</keyword>
<gene>
    <name evidence="1" type="ORF">GCM10010979_15630</name>
</gene>